<evidence type="ECO:0000256" key="1">
    <source>
        <dbReference type="ARBA" id="ARBA00004496"/>
    </source>
</evidence>
<dbReference type="Proteomes" id="UP001202831">
    <property type="component" value="Unassembled WGS sequence"/>
</dbReference>
<feature type="domain" description="HTH marR-type" evidence="2">
    <location>
        <begin position="20"/>
        <end position="150"/>
    </location>
</feature>
<reference evidence="3 4" key="1">
    <citation type="submission" date="2022-01" db="EMBL/GenBank/DDBJ databases">
        <title>Whole genome-based taxonomy of the Shewanellaceae.</title>
        <authorList>
            <person name="Martin-Rodriguez A.J."/>
        </authorList>
    </citation>
    <scope>NUCLEOTIDE SEQUENCE [LARGE SCALE GENOMIC DNA]</scope>
    <source>
        <strain evidence="3 4">DSM 21332</strain>
    </source>
</reference>
<keyword evidence="4" id="KW-1185">Reference proteome</keyword>
<dbReference type="PROSITE" id="PS50995">
    <property type="entry name" value="HTH_MARR_2"/>
    <property type="match status" value="1"/>
</dbReference>
<dbReference type="PANTHER" id="PTHR33164">
    <property type="entry name" value="TRANSCRIPTIONAL REGULATOR, MARR FAMILY"/>
    <property type="match status" value="1"/>
</dbReference>
<comment type="caution">
    <text evidence="3">The sequence shown here is derived from an EMBL/GenBank/DDBJ whole genome shotgun (WGS) entry which is preliminary data.</text>
</comment>
<evidence type="ECO:0000313" key="3">
    <source>
        <dbReference type="EMBL" id="MCL2912390.1"/>
    </source>
</evidence>
<dbReference type="InterPro" id="IPR036390">
    <property type="entry name" value="WH_DNA-bd_sf"/>
</dbReference>
<dbReference type="SMART" id="SM00347">
    <property type="entry name" value="HTH_MARR"/>
    <property type="match status" value="1"/>
</dbReference>
<evidence type="ECO:0000259" key="2">
    <source>
        <dbReference type="PROSITE" id="PS50995"/>
    </source>
</evidence>
<accession>A0ABT0N215</accession>
<gene>
    <name evidence="3" type="ORF">L2725_01090</name>
</gene>
<sequence>MKGQQTLRPSQLPTNAARLDDQLCFALYTASNKLTAMYRPILESMGLTYPQFVVMMALWETDNISITQLAQRASQSKATMTPLLKKLEAKSLVRLKRLAGNERQKNVTLTDEGKALATKSVSATESAFCATGLSLQEAISVIETCNKIGQK</sequence>
<comment type="subcellular location">
    <subcellularLocation>
        <location evidence="1">Cytoplasm</location>
    </subcellularLocation>
</comment>
<dbReference type="PANTHER" id="PTHR33164:SF5">
    <property type="entry name" value="ORGANIC HYDROPEROXIDE RESISTANCE TRANSCRIPTIONAL REGULATOR"/>
    <property type="match status" value="1"/>
</dbReference>
<dbReference type="SUPFAM" id="SSF46785">
    <property type="entry name" value="Winged helix' DNA-binding domain"/>
    <property type="match status" value="1"/>
</dbReference>
<dbReference type="InterPro" id="IPR039422">
    <property type="entry name" value="MarR/SlyA-like"/>
</dbReference>
<dbReference type="RefSeq" id="WP_249247219.1">
    <property type="nucleotide sequence ID" value="NZ_JAKIKT010000001.1"/>
</dbReference>
<evidence type="ECO:0000313" key="4">
    <source>
        <dbReference type="Proteomes" id="UP001202831"/>
    </source>
</evidence>
<protein>
    <submittedName>
        <fullName evidence="3">MarR family transcriptional regulator</fullName>
    </submittedName>
</protein>
<dbReference type="EMBL" id="JAKIKT010000001">
    <property type="protein sequence ID" value="MCL2912390.1"/>
    <property type="molecule type" value="Genomic_DNA"/>
</dbReference>
<proteinExistence type="predicted"/>
<name>A0ABT0N215_9GAMM</name>
<organism evidence="3 4">
    <name type="scientific">Shewanella corallii</name>
    <dbReference type="NCBI Taxonomy" id="560080"/>
    <lineage>
        <taxon>Bacteria</taxon>
        <taxon>Pseudomonadati</taxon>
        <taxon>Pseudomonadota</taxon>
        <taxon>Gammaproteobacteria</taxon>
        <taxon>Alteromonadales</taxon>
        <taxon>Shewanellaceae</taxon>
        <taxon>Shewanella</taxon>
    </lineage>
</organism>
<dbReference type="Gene3D" id="1.10.10.10">
    <property type="entry name" value="Winged helix-like DNA-binding domain superfamily/Winged helix DNA-binding domain"/>
    <property type="match status" value="1"/>
</dbReference>
<dbReference type="InterPro" id="IPR000835">
    <property type="entry name" value="HTH_MarR-typ"/>
</dbReference>
<dbReference type="InterPro" id="IPR036388">
    <property type="entry name" value="WH-like_DNA-bd_sf"/>
</dbReference>
<dbReference type="Pfam" id="PF01047">
    <property type="entry name" value="MarR"/>
    <property type="match status" value="1"/>
</dbReference>